<evidence type="ECO:0000256" key="2">
    <source>
        <dbReference type="ARBA" id="ARBA00022691"/>
    </source>
</evidence>
<keyword evidence="2 6" id="KW-0949">S-adenosyl-L-methionine</keyword>
<comment type="pathway">
    <text evidence="6">Quinol/quinone metabolism; menaquinone biosynthesis.</text>
</comment>
<dbReference type="NCBIfam" id="TIGR03699">
    <property type="entry name" value="menaquin_MqnC"/>
    <property type="match status" value="1"/>
</dbReference>
<reference evidence="10 11" key="1">
    <citation type="journal article" date="2010" name="Stand. Genomic Sci.">
        <title>Complete genome sequence of Meiothermus silvanus type strain (VI-R2).</title>
        <authorList>
            <person name="Sikorski J."/>
            <person name="Tindall B.J."/>
            <person name="Lowry S."/>
            <person name="Lucas S."/>
            <person name="Nolan M."/>
            <person name="Copeland A."/>
            <person name="Glavina Del Rio T."/>
            <person name="Tice H."/>
            <person name="Cheng J.F."/>
            <person name="Han C."/>
            <person name="Pitluck S."/>
            <person name="Liolios K."/>
            <person name="Ivanova N."/>
            <person name="Mavromatis K."/>
            <person name="Mikhailova N."/>
            <person name="Pati A."/>
            <person name="Goodwin L."/>
            <person name="Chen A."/>
            <person name="Palaniappan K."/>
            <person name="Land M."/>
            <person name="Hauser L."/>
            <person name="Chang Y.J."/>
            <person name="Jeffries C.D."/>
            <person name="Rohde M."/>
            <person name="Goker M."/>
            <person name="Woyke T."/>
            <person name="Bristow J."/>
            <person name="Eisen J.A."/>
            <person name="Markowitz V."/>
            <person name="Hugenholtz P."/>
            <person name="Kyrpides N.C."/>
            <person name="Klenk H.P."/>
            <person name="Lapidus A."/>
        </authorList>
    </citation>
    <scope>NUCLEOTIDE SEQUENCE [LARGE SCALE GENOMIC DNA]</scope>
    <source>
        <strain evidence="11">ATCC 700542 / DSM 9946 / VI-R2</strain>
    </source>
</reference>
<dbReference type="Pfam" id="PF04055">
    <property type="entry name" value="Radical_SAM"/>
    <property type="match status" value="1"/>
</dbReference>
<dbReference type="Proteomes" id="UP000001916">
    <property type="component" value="Chromosome"/>
</dbReference>
<dbReference type="GO" id="GO:0016765">
    <property type="term" value="F:transferase activity, transferring alkyl or aryl (other than methyl) groups"/>
    <property type="evidence" value="ECO:0007669"/>
    <property type="project" value="InterPro"/>
</dbReference>
<dbReference type="NCBIfam" id="TIGR00423">
    <property type="entry name" value="CofH family radical SAM protein"/>
    <property type="match status" value="1"/>
</dbReference>
<dbReference type="PANTHER" id="PTHR43076:SF1">
    <property type="entry name" value="LIPOYL SYNTHASE 2"/>
    <property type="match status" value="1"/>
</dbReference>
<feature type="binding site" evidence="8">
    <location>
        <position position="290"/>
    </location>
    <ligand>
        <name>(3R)-3-methyl-D-ornithine</name>
        <dbReference type="ChEBI" id="CHEBI:64642"/>
    </ligand>
</feature>
<dbReference type="SFLD" id="SFLDG01064">
    <property type="entry name" value="F420__menaquinone_cofactor_bio"/>
    <property type="match status" value="1"/>
</dbReference>
<keyword evidence="1 6" id="KW-0004">4Fe-4S</keyword>
<feature type="binding site" evidence="6 7">
    <location>
        <position position="64"/>
    </location>
    <ligand>
        <name>[4Fe-4S] cluster</name>
        <dbReference type="ChEBI" id="CHEBI:49883"/>
        <note>4Fe-4S-S-AdoMet</note>
    </ligand>
</feature>
<accession>D7BGL7</accession>
<dbReference type="InterPro" id="IPR045567">
    <property type="entry name" value="CofH/MnqC-like_C"/>
</dbReference>
<feature type="binding site" evidence="6 7">
    <location>
        <position position="60"/>
    </location>
    <ligand>
        <name>[4Fe-4S] cluster</name>
        <dbReference type="ChEBI" id="CHEBI:49883"/>
        <note>4Fe-4S-S-AdoMet</note>
    </ligand>
</feature>
<evidence type="ECO:0000256" key="7">
    <source>
        <dbReference type="PIRSR" id="PIRSR004762-1"/>
    </source>
</evidence>
<feature type="binding site" evidence="8">
    <location>
        <position position="136"/>
    </location>
    <ligand>
        <name>(3R)-3-methyl-D-ornithine</name>
        <dbReference type="ChEBI" id="CHEBI:64642"/>
    </ligand>
</feature>
<feature type="binding site" evidence="8">
    <location>
        <position position="172"/>
    </location>
    <ligand>
        <name>S-adenosyl-L-methionine</name>
        <dbReference type="ChEBI" id="CHEBI:59789"/>
    </ligand>
</feature>
<keyword evidence="4 6" id="KW-0408">Iron</keyword>
<dbReference type="EMBL" id="CP002042">
    <property type="protein sequence ID" value="ADH63833.1"/>
    <property type="molecule type" value="Genomic_DNA"/>
</dbReference>
<evidence type="ECO:0000256" key="3">
    <source>
        <dbReference type="ARBA" id="ARBA00022723"/>
    </source>
</evidence>
<comment type="catalytic activity">
    <reaction evidence="6">
        <text>dehypoxanthine futalosine + S-adenosyl-L-methionine = cyclic dehypoxanthinylfutalosinate + 5'-deoxyadenosine + L-methionine + H(+)</text>
        <dbReference type="Rhea" id="RHEA:33083"/>
        <dbReference type="ChEBI" id="CHEBI:15378"/>
        <dbReference type="ChEBI" id="CHEBI:17319"/>
        <dbReference type="ChEBI" id="CHEBI:57844"/>
        <dbReference type="ChEBI" id="CHEBI:58864"/>
        <dbReference type="ChEBI" id="CHEBI:59789"/>
        <dbReference type="ChEBI" id="CHEBI:64270"/>
        <dbReference type="EC" id="1.21.98.1"/>
    </reaction>
</comment>
<dbReference type="InterPro" id="IPR022431">
    <property type="entry name" value="Cyclic_DHFL_synthase_mqnC"/>
</dbReference>
<evidence type="ECO:0000259" key="9">
    <source>
        <dbReference type="PROSITE" id="PS51918"/>
    </source>
</evidence>
<dbReference type="Gene3D" id="3.20.20.70">
    <property type="entry name" value="Aldolase class I"/>
    <property type="match status" value="1"/>
</dbReference>
<feature type="binding site" evidence="8">
    <location>
        <position position="312"/>
    </location>
    <ligand>
        <name>(3R)-3-methyl-D-ornithine</name>
        <dbReference type="ChEBI" id="CHEBI:64642"/>
    </ligand>
</feature>
<feature type="domain" description="Radical SAM core" evidence="9">
    <location>
        <begin position="46"/>
        <end position="297"/>
    </location>
</feature>
<dbReference type="HAMAP" id="MF_00992">
    <property type="entry name" value="MqnC"/>
    <property type="match status" value="1"/>
</dbReference>
<dbReference type="GO" id="GO:0046992">
    <property type="term" value="F:oxidoreductase activity, acting on X-H and Y-H to form an X-Y bond"/>
    <property type="evidence" value="ECO:0007669"/>
    <property type="project" value="UniProtKB-UniRule"/>
</dbReference>
<evidence type="ECO:0000313" key="11">
    <source>
        <dbReference type="Proteomes" id="UP000001916"/>
    </source>
</evidence>
<dbReference type="OrthoDB" id="9802027at2"/>
<dbReference type="InterPro" id="IPR007197">
    <property type="entry name" value="rSAM"/>
</dbReference>
<keyword evidence="6" id="KW-0560">Oxidoreductase</keyword>
<dbReference type="SUPFAM" id="SSF102114">
    <property type="entry name" value="Radical SAM enzymes"/>
    <property type="match status" value="1"/>
</dbReference>
<comment type="similarity">
    <text evidence="6">Belongs to the radical SAM superfamily. MqnC family.</text>
</comment>
<dbReference type="InterPro" id="IPR020050">
    <property type="entry name" value="FO_synthase_su2"/>
</dbReference>
<dbReference type="InterPro" id="IPR034405">
    <property type="entry name" value="F420"/>
</dbReference>
<dbReference type="PIRSF" id="PIRSF004762">
    <property type="entry name" value="CHP00423"/>
    <property type="match status" value="1"/>
</dbReference>
<dbReference type="SFLD" id="SFLDG01389">
    <property type="entry name" value="menaquinone_synthsis_involved"/>
    <property type="match status" value="1"/>
</dbReference>
<evidence type="ECO:0000256" key="1">
    <source>
        <dbReference type="ARBA" id="ARBA00022485"/>
    </source>
</evidence>
<evidence type="ECO:0000256" key="4">
    <source>
        <dbReference type="ARBA" id="ARBA00023004"/>
    </source>
</evidence>
<dbReference type="RefSeq" id="WP_013158386.1">
    <property type="nucleotide sequence ID" value="NC_014212.1"/>
</dbReference>
<comment type="cofactor">
    <cofactor evidence="6 7">
        <name>[4Fe-4S] cluster</name>
        <dbReference type="ChEBI" id="CHEBI:49883"/>
    </cofactor>
    <text evidence="6 7">Binds 1 [4Fe-4S] cluster. The cluster is coordinated with 3 cysteines and an exchangeable S-adenosyl-L-methionine.</text>
</comment>
<dbReference type="InterPro" id="IPR013785">
    <property type="entry name" value="Aldolase_TIM"/>
</dbReference>
<dbReference type="SFLD" id="SFLDF00342">
    <property type="entry name" value="cyclic_dehypoxanthine_futalosi"/>
    <property type="match status" value="1"/>
</dbReference>
<organism evidence="10 11">
    <name type="scientific">Allomeiothermus silvanus (strain ATCC 700542 / DSM 9946 / NBRC 106475 / NCIMB 13440 / VI-R2)</name>
    <name type="common">Thermus silvanus</name>
    <dbReference type="NCBI Taxonomy" id="526227"/>
    <lineage>
        <taxon>Bacteria</taxon>
        <taxon>Thermotogati</taxon>
        <taxon>Deinococcota</taxon>
        <taxon>Deinococci</taxon>
        <taxon>Thermales</taxon>
        <taxon>Thermaceae</taxon>
        <taxon>Allomeiothermus</taxon>
    </lineage>
</organism>
<dbReference type="Pfam" id="PF19288">
    <property type="entry name" value="CofH_C"/>
    <property type="match status" value="1"/>
</dbReference>
<dbReference type="GO" id="GO:0009234">
    <property type="term" value="P:menaquinone biosynthetic process"/>
    <property type="evidence" value="ECO:0007669"/>
    <property type="project" value="UniProtKB-UniRule"/>
</dbReference>
<evidence type="ECO:0000256" key="8">
    <source>
        <dbReference type="PIRSR" id="PIRSR004762-2"/>
    </source>
</evidence>
<feature type="binding site" evidence="8">
    <location>
        <position position="66"/>
    </location>
    <ligand>
        <name>S-adenosyl-L-methionine</name>
        <dbReference type="ChEBI" id="CHEBI:59789"/>
    </ligand>
</feature>
<proteinExistence type="inferred from homology"/>
<gene>
    <name evidence="6" type="primary">mqnC</name>
    <name evidence="10" type="ordered locus">Mesil_1958</name>
</gene>
<dbReference type="EC" id="1.21.98.1" evidence="6"/>
<keyword evidence="3 6" id="KW-0479">Metal-binding</keyword>
<dbReference type="KEGG" id="msv:Mesil_1958"/>
<dbReference type="PANTHER" id="PTHR43076">
    <property type="entry name" value="FO SYNTHASE (COFH)"/>
    <property type="match status" value="1"/>
</dbReference>
<keyword evidence="11" id="KW-1185">Reference proteome</keyword>
<dbReference type="SFLD" id="SFLDS00029">
    <property type="entry name" value="Radical_SAM"/>
    <property type="match status" value="1"/>
</dbReference>
<keyword evidence="5 6" id="KW-0411">Iron-sulfur</keyword>
<keyword evidence="6" id="KW-0474">Menaquinone biosynthesis</keyword>
<dbReference type="InterPro" id="IPR058240">
    <property type="entry name" value="rSAM_sf"/>
</dbReference>
<evidence type="ECO:0000256" key="6">
    <source>
        <dbReference type="HAMAP-Rule" id="MF_00992"/>
    </source>
</evidence>
<name>D7BGL7_ALLS1</name>
<dbReference type="STRING" id="526227.Mesil_1958"/>
<dbReference type="AlphaFoldDB" id="D7BGL7"/>
<evidence type="ECO:0000313" key="10">
    <source>
        <dbReference type="EMBL" id="ADH63833.1"/>
    </source>
</evidence>
<feature type="binding site" evidence="6 7">
    <location>
        <position position="67"/>
    </location>
    <ligand>
        <name>[4Fe-4S] cluster</name>
        <dbReference type="ChEBI" id="CHEBI:49883"/>
        <note>4Fe-4S-S-AdoMet</note>
    </ligand>
</feature>
<dbReference type="GO" id="GO:0044689">
    <property type="term" value="F:7,8-didemethyl-8-hydroxy-5-deazariboflavin synthase activity"/>
    <property type="evidence" value="ECO:0007669"/>
    <property type="project" value="TreeGrafter"/>
</dbReference>
<dbReference type="UniPathway" id="UPA00079"/>
<dbReference type="PROSITE" id="PS51918">
    <property type="entry name" value="RADICAL_SAM"/>
    <property type="match status" value="1"/>
</dbReference>
<evidence type="ECO:0000256" key="5">
    <source>
        <dbReference type="ARBA" id="ARBA00023014"/>
    </source>
</evidence>
<dbReference type="eggNOG" id="COG1060">
    <property type="taxonomic scope" value="Bacteria"/>
</dbReference>
<dbReference type="CDD" id="cd01335">
    <property type="entry name" value="Radical_SAM"/>
    <property type="match status" value="1"/>
</dbReference>
<protein>
    <recommendedName>
        <fullName evidence="6">Cyclic dehypoxanthine futalosine synthase</fullName>
        <shortName evidence="6">Cyclic DHFL synthase</shortName>
        <ecNumber evidence="6">1.21.98.1</ecNumber>
    </recommendedName>
    <alternativeName>
        <fullName evidence="6">Dehypoxanthine futalosine cyclase</fullName>
        <shortName evidence="6">DHFL cyclase</shortName>
    </alternativeName>
    <alternativeName>
        <fullName evidence="6">Menaquinone biosynthetic enzyme MqnC</fullName>
    </alternativeName>
</protein>
<comment type="function">
    <text evidence="6">Radical SAM enzyme that catalyzes the cyclization of dehypoxanthine futalosine (DHFL) into cyclic dehypoxanthine futalosine (CDHFL), a step in the biosynthesis of menaquinone (MK, vitamin K2).</text>
</comment>
<dbReference type="HOGENOM" id="CLU_040406_1_0_0"/>
<dbReference type="GO" id="GO:0051539">
    <property type="term" value="F:4 iron, 4 sulfur cluster binding"/>
    <property type="evidence" value="ECO:0007669"/>
    <property type="project" value="UniProtKB-KW"/>
</dbReference>
<sequence length="379" mass="42271">MDVLERAVNGETLNQAEIVSLYSLPLPELAAAAHEIRLRRTRPDIVTFLIDRNINYTNICTVACNFCAFYRTRRQADAYTLSYEEIGRKVEELMEIGGRRILMQGGVNPGLPFEWYLDLLRYLKTHYPEVRIDAFSPEEIYGLEELTGRDALDLLADLKEAGLDGLPGAGGEILVDEVRAKAAPARIRTQDWFRILDAAQRLGLYTIATMVIGFGESFEQRAEHLIGLRDQQARALEQYGHGFAGFAMWTLQTEHTRLKGKAPGATASEYLRNLAVSRLALTNIPNLQASWPSMGFKVAQAALFYGANDFGSTMLEENVVSVAAGHNRTHATVKQIVRHIADAGFTPAERDPFYNIKNYPDVAKILAEQDEEPALLPLA</sequence>
<dbReference type="GO" id="GO:0005506">
    <property type="term" value="F:iron ion binding"/>
    <property type="evidence" value="ECO:0007669"/>
    <property type="project" value="UniProtKB-UniRule"/>
</dbReference>